<evidence type="ECO:0000256" key="3">
    <source>
        <dbReference type="ARBA" id="ARBA00007971"/>
    </source>
</evidence>
<keyword evidence="5 10" id="KW-0812">Transmembrane</keyword>
<dbReference type="Proteomes" id="UP000076400">
    <property type="component" value="Unassembled WGS sequence"/>
</dbReference>
<evidence type="ECO:0000256" key="1">
    <source>
        <dbReference type="ARBA" id="ARBA00004117"/>
    </source>
</evidence>
<evidence type="ECO:0000256" key="2">
    <source>
        <dbReference type="ARBA" id="ARBA00004651"/>
    </source>
</evidence>
<dbReference type="PRINTS" id="PR01009">
    <property type="entry name" value="FLGMRINGFLIF"/>
</dbReference>
<keyword evidence="7 10" id="KW-0472">Membrane</keyword>
<dbReference type="InterPro" id="IPR043427">
    <property type="entry name" value="YscJ/FliF"/>
</dbReference>
<dbReference type="PANTHER" id="PTHR30046">
    <property type="entry name" value="FLAGELLAR M-RING PROTEIN"/>
    <property type="match status" value="1"/>
</dbReference>
<reference evidence="13 14" key="1">
    <citation type="submission" date="2015-12" db="EMBL/GenBank/DDBJ databases">
        <title>Genome sequence of Oceanibaculum pacificum MCCC 1A02656.</title>
        <authorList>
            <person name="Lu L."/>
            <person name="Lai Q."/>
            <person name="Shao Z."/>
            <person name="Qian P."/>
        </authorList>
    </citation>
    <scope>NUCLEOTIDE SEQUENCE [LARGE SCALE GENOMIC DNA]</scope>
    <source>
        <strain evidence="13 14">MCCC 1A02656</strain>
    </source>
</reference>
<keyword evidence="13" id="KW-0966">Cell projection</keyword>
<gene>
    <name evidence="13" type="ORF">AUP43_13115</name>
</gene>
<dbReference type="Gene3D" id="3.30.300.30">
    <property type="match status" value="1"/>
</dbReference>
<keyword evidence="13" id="KW-0969">Cilium</keyword>
<organism evidence="13 14">
    <name type="scientific">Oceanibaculum pacificum</name>
    <dbReference type="NCBI Taxonomy" id="580166"/>
    <lineage>
        <taxon>Bacteria</taxon>
        <taxon>Pseudomonadati</taxon>
        <taxon>Pseudomonadota</taxon>
        <taxon>Alphaproteobacteria</taxon>
        <taxon>Rhodospirillales</taxon>
        <taxon>Oceanibaculaceae</taxon>
        <taxon>Oceanibaculum</taxon>
    </lineage>
</organism>
<keyword evidence="8" id="KW-0975">Bacterial flagellum</keyword>
<evidence type="ECO:0000259" key="11">
    <source>
        <dbReference type="Pfam" id="PF01514"/>
    </source>
</evidence>
<feature type="transmembrane region" description="Helical" evidence="10">
    <location>
        <begin position="431"/>
        <end position="452"/>
    </location>
</feature>
<evidence type="ECO:0000256" key="4">
    <source>
        <dbReference type="ARBA" id="ARBA00022475"/>
    </source>
</evidence>
<evidence type="ECO:0000256" key="7">
    <source>
        <dbReference type="ARBA" id="ARBA00023136"/>
    </source>
</evidence>
<dbReference type="GO" id="GO:0009431">
    <property type="term" value="C:bacterial-type flagellum basal body, MS ring"/>
    <property type="evidence" value="ECO:0007669"/>
    <property type="project" value="InterPro"/>
</dbReference>
<comment type="similarity">
    <text evidence="3">Belongs to the FliF family.</text>
</comment>
<accession>A0A154VQ20</accession>
<feature type="non-terminal residue" evidence="13">
    <location>
        <position position="466"/>
    </location>
</feature>
<dbReference type="GO" id="GO:0005886">
    <property type="term" value="C:plasma membrane"/>
    <property type="evidence" value="ECO:0007669"/>
    <property type="project" value="UniProtKB-SubCell"/>
</dbReference>
<feature type="region of interest" description="Disordered" evidence="9">
    <location>
        <begin position="308"/>
        <end position="330"/>
    </location>
</feature>
<dbReference type="Pfam" id="PF01514">
    <property type="entry name" value="YscJ_FliF"/>
    <property type="match status" value="1"/>
</dbReference>
<proteinExistence type="inferred from homology"/>
<feature type="region of interest" description="Disordered" evidence="9">
    <location>
        <begin position="275"/>
        <end position="296"/>
    </location>
</feature>
<dbReference type="AlphaFoldDB" id="A0A154VQ20"/>
<dbReference type="GO" id="GO:0071973">
    <property type="term" value="P:bacterial-type flagellum-dependent cell motility"/>
    <property type="evidence" value="ECO:0007669"/>
    <property type="project" value="InterPro"/>
</dbReference>
<name>A0A154VQ20_9PROT</name>
<keyword evidence="13" id="KW-0282">Flagellum</keyword>
<feature type="compositionally biased region" description="Polar residues" evidence="9">
    <location>
        <begin position="280"/>
        <end position="296"/>
    </location>
</feature>
<evidence type="ECO:0000256" key="10">
    <source>
        <dbReference type="SAM" id="Phobius"/>
    </source>
</evidence>
<feature type="transmembrane region" description="Helical" evidence="10">
    <location>
        <begin position="12"/>
        <end position="30"/>
    </location>
</feature>
<dbReference type="STRING" id="580166.AUP43_13115"/>
<evidence type="ECO:0000259" key="12">
    <source>
        <dbReference type="Pfam" id="PF08345"/>
    </source>
</evidence>
<evidence type="ECO:0000256" key="6">
    <source>
        <dbReference type="ARBA" id="ARBA00022989"/>
    </source>
</evidence>
<dbReference type="NCBIfam" id="TIGR00206">
    <property type="entry name" value="fliF"/>
    <property type="match status" value="1"/>
</dbReference>
<feature type="domain" description="Flagellar M-ring C-terminal" evidence="12">
    <location>
        <begin position="245"/>
        <end position="409"/>
    </location>
</feature>
<evidence type="ECO:0000256" key="8">
    <source>
        <dbReference type="ARBA" id="ARBA00023143"/>
    </source>
</evidence>
<feature type="domain" description="Flagellar M-ring N-terminal" evidence="11">
    <location>
        <begin position="35"/>
        <end position="210"/>
    </location>
</feature>
<keyword evidence="4" id="KW-1003">Cell membrane</keyword>
<dbReference type="InterPro" id="IPR045851">
    <property type="entry name" value="AMP-bd_C_sf"/>
</dbReference>
<dbReference type="PIRSF" id="PIRSF004862">
    <property type="entry name" value="FliF"/>
    <property type="match status" value="1"/>
</dbReference>
<dbReference type="InterPro" id="IPR000067">
    <property type="entry name" value="FlgMring_FliF"/>
</dbReference>
<evidence type="ECO:0000313" key="14">
    <source>
        <dbReference type="Proteomes" id="UP000076400"/>
    </source>
</evidence>
<dbReference type="GO" id="GO:0003774">
    <property type="term" value="F:cytoskeletal motor activity"/>
    <property type="evidence" value="ECO:0007669"/>
    <property type="project" value="InterPro"/>
</dbReference>
<dbReference type="Pfam" id="PF08345">
    <property type="entry name" value="YscJ_FliF_C"/>
    <property type="match status" value="1"/>
</dbReference>
<evidence type="ECO:0000256" key="5">
    <source>
        <dbReference type="ARBA" id="ARBA00022692"/>
    </source>
</evidence>
<protein>
    <submittedName>
        <fullName evidence="13">Flagellar M-ring protein FliF</fullName>
    </submittedName>
</protein>
<dbReference type="RefSeq" id="WP_067559107.1">
    <property type="nucleotide sequence ID" value="NZ_LPXN01000146.1"/>
</dbReference>
<evidence type="ECO:0000313" key="13">
    <source>
        <dbReference type="EMBL" id="KZD03404.1"/>
    </source>
</evidence>
<evidence type="ECO:0000256" key="9">
    <source>
        <dbReference type="SAM" id="MobiDB-lite"/>
    </source>
</evidence>
<keyword evidence="14" id="KW-1185">Reference proteome</keyword>
<comment type="caution">
    <text evidence="13">The sequence shown here is derived from an EMBL/GenBank/DDBJ whole genome shotgun (WGS) entry which is preliminary data.</text>
</comment>
<dbReference type="OrthoDB" id="9807026at2"/>
<keyword evidence="6 10" id="KW-1133">Transmembrane helix</keyword>
<dbReference type="InterPro" id="IPR006182">
    <property type="entry name" value="FliF_N_dom"/>
</dbReference>
<comment type="subcellular location">
    <subcellularLocation>
        <location evidence="1">Bacterial flagellum basal body</location>
    </subcellularLocation>
    <subcellularLocation>
        <location evidence="2">Cell membrane</location>
        <topology evidence="2">Multi-pass membrane protein</topology>
    </subcellularLocation>
</comment>
<sequence length="466" mass="50769">MQFFRNLGAVRLAVLGGVAVALIAFLFFLTSRLASPSMQLLYSNLDPADSKEVVGHLSQVGAPYELRGQTGNEIYVPADQVTRLRMSLAQAGLPSEGNLGYEIFDKSDGFGTTNFVLNINQLRALEGELARTIGSIKGIRSARVHLVLPRRELFSRERQQPSASIALRMQGAQRLDREQIKAIQYLVAAAVPDLTPQKISIIDDKGSLLARGADDVNSPEFLSANAEERRIAYESRLARAIETLLERTVGFGKVRAEVNADLDFDRVQISREEYDPNGQVVRSTQNVDENSRSNESLADQAVTVETNLPDGQQAGGNGGGSQSQTARTEETVNYEITRIVSNTTRETGGVRRLTVAVLVDGVYTRGEGGTPVYEPRNEQQLQQIEALVRTAIGFNANRGDAIEVVNMQFAPLDDIGMGADSTLFGLSKNDFLQLAEIIVLAVVGLLVILLVVRPVLTRLFESLPAA</sequence>
<dbReference type="EMBL" id="LPXN01000146">
    <property type="protein sequence ID" value="KZD03404.1"/>
    <property type="molecule type" value="Genomic_DNA"/>
</dbReference>
<dbReference type="InterPro" id="IPR013556">
    <property type="entry name" value="Flag_M-ring_C"/>
</dbReference>
<dbReference type="PANTHER" id="PTHR30046:SF0">
    <property type="entry name" value="FLAGELLAR M-RING PROTEIN"/>
    <property type="match status" value="1"/>
</dbReference>